<feature type="transmembrane region" description="Helical" evidence="5">
    <location>
        <begin position="81"/>
        <end position="99"/>
    </location>
</feature>
<dbReference type="Proteomes" id="UP000528964">
    <property type="component" value="Unassembled WGS sequence"/>
</dbReference>
<reference evidence="7 8" key="1">
    <citation type="submission" date="2020-08" db="EMBL/GenBank/DDBJ databases">
        <title>Genomic Encyclopedia of Type Strains, Phase IV (KMG-IV): sequencing the most valuable type-strain genomes for metagenomic binning, comparative biology and taxonomic classification.</title>
        <authorList>
            <person name="Goeker M."/>
        </authorList>
    </citation>
    <scope>NUCLEOTIDE SEQUENCE [LARGE SCALE GENOMIC DNA]</scope>
    <source>
        <strain evidence="7 8">DSM 25481</strain>
    </source>
</reference>
<evidence type="ECO:0000256" key="3">
    <source>
        <dbReference type="ARBA" id="ARBA00022989"/>
    </source>
</evidence>
<evidence type="ECO:0000256" key="1">
    <source>
        <dbReference type="ARBA" id="ARBA00004141"/>
    </source>
</evidence>
<dbReference type="GO" id="GO:0016020">
    <property type="term" value="C:membrane"/>
    <property type="evidence" value="ECO:0007669"/>
    <property type="project" value="UniProtKB-SubCell"/>
</dbReference>
<gene>
    <name evidence="7" type="ORF">GGR24_002138</name>
</gene>
<feature type="transmembrane region" description="Helical" evidence="5">
    <location>
        <begin position="52"/>
        <end position="74"/>
    </location>
</feature>
<dbReference type="CDD" id="cd17393">
    <property type="entry name" value="MFS_MosC_like"/>
    <property type="match status" value="1"/>
</dbReference>
<sequence>MSEQVLRGGRAGVARARSAVTAVFFVTGAGLGVWAAYIPLLKAGLALNDAELGLVLLGMGVGAIASMPLAGFLAHRFGPTRITAVAAPIYAVALALPPFAPSQPLLAGCAFLIGLSIGVCDIAMNAHAGAVERAYGRPIMSSIHAFFSIGGLVGGAGAAGLIALGVGAAAGMPLAALLLAGVAGVAAFGLALPEPEAFGEGPAFRLPNAAVVGLGALALCSFICEGAMMEWSAVFLRDAAGAPLAAAASGYAAFSATMTLGRLFGDRILERLGAALTVGISGAIAAFALLVVVVAPNAWIAYGGLALAGLGFANVVPALFSAAGRVPGVAPAAALSMIATVGYAGGLAGPPAIGFVAHAFGLRVAFLILVAAAAIVALGARSALSPPAGPRRG</sequence>
<dbReference type="Pfam" id="PF07690">
    <property type="entry name" value="MFS_1"/>
    <property type="match status" value="1"/>
</dbReference>
<feature type="transmembrane region" description="Helical" evidence="5">
    <location>
        <begin position="299"/>
        <end position="320"/>
    </location>
</feature>
<feature type="domain" description="Major facilitator superfamily (MFS) profile" evidence="6">
    <location>
        <begin position="16"/>
        <end position="389"/>
    </location>
</feature>
<protein>
    <submittedName>
        <fullName evidence="7">MFS family permease</fullName>
    </submittedName>
</protein>
<dbReference type="Gene3D" id="1.20.1250.20">
    <property type="entry name" value="MFS general substrate transporter like domains"/>
    <property type="match status" value="2"/>
</dbReference>
<name>A0A7W6D5D5_9HYPH</name>
<dbReference type="EMBL" id="JACIDR010000003">
    <property type="protein sequence ID" value="MBB3973468.1"/>
    <property type="molecule type" value="Genomic_DNA"/>
</dbReference>
<comment type="caution">
    <text evidence="7">The sequence shown here is derived from an EMBL/GenBank/DDBJ whole genome shotgun (WGS) entry which is preliminary data.</text>
</comment>
<dbReference type="InterPro" id="IPR020846">
    <property type="entry name" value="MFS_dom"/>
</dbReference>
<dbReference type="AlphaFoldDB" id="A0A7W6D5D5"/>
<keyword evidence="4 5" id="KW-0472">Membrane</keyword>
<feature type="transmembrane region" description="Helical" evidence="5">
    <location>
        <begin position="272"/>
        <end position="293"/>
    </location>
</feature>
<organism evidence="7 8">
    <name type="scientific">Hansschlegelia beijingensis</name>
    <dbReference type="NCBI Taxonomy" id="1133344"/>
    <lineage>
        <taxon>Bacteria</taxon>
        <taxon>Pseudomonadati</taxon>
        <taxon>Pseudomonadota</taxon>
        <taxon>Alphaproteobacteria</taxon>
        <taxon>Hyphomicrobiales</taxon>
        <taxon>Methylopilaceae</taxon>
        <taxon>Hansschlegelia</taxon>
    </lineage>
</organism>
<dbReference type="PANTHER" id="PTHR23514">
    <property type="entry name" value="BYPASS OF STOP CODON PROTEIN 6"/>
    <property type="match status" value="1"/>
</dbReference>
<feature type="transmembrane region" description="Helical" evidence="5">
    <location>
        <begin position="204"/>
        <end position="228"/>
    </location>
</feature>
<feature type="transmembrane region" description="Helical" evidence="5">
    <location>
        <begin position="145"/>
        <end position="168"/>
    </location>
</feature>
<dbReference type="InterPro" id="IPR011701">
    <property type="entry name" value="MFS"/>
</dbReference>
<dbReference type="InterPro" id="IPR036259">
    <property type="entry name" value="MFS_trans_sf"/>
</dbReference>
<comment type="subcellular location">
    <subcellularLocation>
        <location evidence="1">Membrane</location>
        <topology evidence="1">Multi-pass membrane protein</topology>
    </subcellularLocation>
</comment>
<feature type="transmembrane region" description="Helical" evidence="5">
    <location>
        <begin position="105"/>
        <end position="124"/>
    </location>
</feature>
<evidence type="ECO:0000313" key="8">
    <source>
        <dbReference type="Proteomes" id="UP000528964"/>
    </source>
</evidence>
<keyword evidence="3 5" id="KW-1133">Transmembrane helix</keyword>
<dbReference type="GO" id="GO:0022857">
    <property type="term" value="F:transmembrane transporter activity"/>
    <property type="evidence" value="ECO:0007669"/>
    <property type="project" value="InterPro"/>
</dbReference>
<feature type="transmembrane region" description="Helical" evidence="5">
    <location>
        <begin position="174"/>
        <end position="192"/>
    </location>
</feature>
<feature type="transmembrane region" description="Helical" evidence="5">
    <location>
        <begin position="240"/>
        <end position="260"/>
    </location>
</feature>
<dbReference type="PROSITE" id="PS50850">
    <property type="entry name" value="MFS"/>
    <property type="match status" value="1"/>
</dbReference>
<feature type="transmembrane region" description="Helical" evidence="5">
    <location>
        <begin position="364"/>
        <end position="384"/>
    </location>
</feature>
<dbReference type="RefSeq" id="WP_183395334.1">
    <property type="nucleotide sequence ID" value="NZ_JACIDR010000003.1"/>
</dbReference>
<proteinExistence type="predicted"/>
<evidence type="ECO:0000256" key="4">
    <source>
        <dbReference type="ARBA" id="ARBA00023136"/>
    </source>
</evidence>
<dbReference type="InterPro" id="IPR051788">
    <property type="entry name" value="MFS_Transporter"/>
</dbReference>
<evidence type="ECO:0000313" key="7">
    <source>
        <dbReference type="EMBL" id="MBB3973468.1"/>
    </source>
</evidence>
<dbReference type="PANTHER" id="PTHR23514:SF13">
    <property type="entry name" value="INNER MEMBRANE PROTEIN YBJJ"/>
    <property type="match status" value="1"/>
</dbReference>
<evidence type="ECO:0000256" key="5">
    <source>
        <dbReference type="SAM" id="Phobius"/>
    </source>
</evidence>
<keyword evidence="2 5" id="KW-0812">Transmembrane</keyword>
<dbReference type="SUPFAM" id="SSF103473">
    <property type="entry name" value="MFS general substrate transporter"/>
    <property type="match status" value="1"/>
</dbReference>
<feature type="transmembrane region" description="Helical" evidence="5">
    <location>
        <begin position="332"/>
        <end position="358"/>
    </location>
</feature>
<evidence type="ECO:0000259" key="6">
    <source>
        <dbReference type="PROSITE" id="PS50850"/>
    </source>
</evidence>
<keyword evidence="8" id="KW-1185">Reference proteome</keyword>
<feature type="transmembrane region" description="Helical" evidence="5">
    <location>
        <begin position="20"/>
        <end position="40"/>
    </location>
</feature>
<accession>A0A7W6D5D5</accession>
<evidence type="ECO:0000256" key="2">
    <source>
        <dbReference type="ARBA" id="ARBA00022692"/>
    </source>
</evidence>